<evidence type="ECO:0000259" key="5">
    <source>
        <dbReference type="Pfam" id="PF17785"/>
    </source>
</evidence>
<dbReference type="PANTHER" id="PTHR43042:SF3">
    <property type="entry name" value="RIBOSOMAL RNA LARGE SUBUNIT METHYLTRANSFERASE YWBD-RELATED"/>
    <property type="match status" value="1"/>
</dbReference>
<keyword evidence="7" id="KW-1185">Reference proteome</keyword>
<dbReference type="SUPFAM" id="SSF88697">
    <property type="entry name" value="PUA domain-like"/>
    <property type="match status" value="1"/>
</dbReference>
<dbReference type="PANTHER" id="PTHR43042">
    <property type="entry name" value="SAM-DEPENDENT METHYLTRANSFERASE"/>
    <property type="match status" value="1"/>
</dbReference>
<dbReference type="InterPro" id="IPR015947">
    <property type="entry name" value="PUA-like_sf"/>
</dbReference>
<dbReference type="GO" id="GO:0008168">
    <property type="term" value="F:methyltransferase activity"/>
    <property type="evidence" value="ECO:0007669"/>
    <property type="project" value="UniProtKB-KW"/>
</dbReference>
<evidence type="ECO:0000259" key="4">
    <source>
        <dbReference type="Pfam" id="PF10672"/>
    </source>
</evidence>
<reference evidence="6 7" key="1">
    <citation type="submission" date="2021-03" db="EMBL/GenBank/DDBJ databases">
        <title>Enterococcal diversity collection.</title>
        <authorList>
            <person name="Gilmore M.S."/>
            <person name="Schwartzman J."/>
            <person name="Van Tyne D."/>
            <person name="Martin M."/>
            <person name="Earl A.M."/>
            <person name="Manson A.L."/>
            <person name="Straub T."/>
            <person name="Salamzade R."/>
            <person name="Saavedra J."/>
            <person name="Lebreton F."/>
            <person name="Prichula J."/>
            <person name="Schaufler K."/>
            <person name="Gaca A."/>
            <person name="Sgardioli B."/>
            <person name="Wagenaar J."/>
            <person name="Strong T."/>
        </authorList>
    </citation>
    <scope>NUCLEOTIDE SEQUENCE [LARGE SCALE GENOMIC DNA]</scope>
    <source>
        <strain evidence="6 7">DIV0080</strain>
    </source>
</reference>
<dbReference type="SUPFAM" id="SSF53335">
    <property type="entry name" value="S-adenosyl-L-methionine-dependent methyltransferases"/>
    <property type="match status" value="1"/>
</dbReference>
<sequence>MKQIKVRNKAKKQFNQQFPLIHKEDLLVGETFVPANEFVEFKSEDNQFLGYGYLGSQNKGFGWVLSFKEKETITPSLIKQILVKAFNRRKHFFSDEQTTAFRLFNGEGDGFGGMTIDWYQGFLVISWYNDTIYSFKEMLLEQIKSALPEAKGIYEKRRFKDDSLPESQFVWGEEAQEPLIIKENGVSYATYLNEGLMTGIFLDQKEVRGLLGSGLANGKTLLNMFSYTGAFSVAAVSGGATQTTSVDLAKRSLEKTQEQFLVNDMDLDQQRIVVMDVFNYFKYAKKKELSYDVVVLDPPSFARNKKKTFSVAKDYSKLTTEAVEIIEPHGMLIASTNAANVSFDRFEKMVEKGITNGQRRYKPIKQFRLPEDFVVSKHFAEGNYLKVLVYEII</sequence>
<dbReference type="InterPro" id="IPR029063">
    <property type="entry name" value="SAM-dependent_MTases_sf"/>
</dbReference>
<dbReference type="Pfam" id="PF17785">
    <property type="entry name" value="PUA_3"/>
    <property type="match status" value="1"/>
</dbReference>
<gene>
    <name evidence="6" type="ORF">DOK76_10845</name>
</gene>
<comment type="caution">
    <text evidence="6">The sequence shown here is derived from an EMBL/GenBank/DDBJ whole genome shotgun (WGS) entry which is preliminary data.</text>
</comment>
<dbReference type="Pfam" id="PF10672">
    <property type="entry name" value="Methyltrans_SAM"/>
    <property type="match status" value="1"/>
</dbReference>
<feature type="domain" description="RlmI-like PUA" evidence="5">
    <location>
        <begin position="4"/>
        <end position="67"/>
    </location>
</feature>
<dbReference type="InterPro" id="IPR041532">
    <property type="entry name" value="RlmI-like_PUA"/>
</dbReference>
<evidence type="ECO:0000313" key="6">
    <source>
        <dbReference type="EMBL" id="MBO0477574.1"/>
    </source>
</evidence>
<dbReference type="InterPro" id="IPR036974">
    <property type="entry name" value="PUA_sf"/>
</dbReference>
<evidence type="ECO:0000256" key="2">
    <source>
        <dbReference type="ARBA" id="ARBA00022679"/>
    </source>
</evidence>
<feature type="domain" description="S-adenosylmethionine-dependent methyltransferase" evidence="4">
    <location>
        <begin position="102"/>
        <end position="344"/>
    </location>
</feature>
<dbReference type="CDD" id="cd11572">
    <property type="entry name" value="RlmI_M_like"/>
    <property type="match status" value="1"/>
</dbReference>
<dbReference type="Gene3D" id="2.30.130.10">
    <property type="entry name" value="PUA domain"/>
    <property type="match status" value="1"/>
</dbReference>
<evidence type="ECO:0000256" key="1">
    <source>
        <dbReference type="ARBA" id="ARBA00022603"/>
    </source>
</evidence>
<accession>A0ABS3HV26</accession>
<dbReference type="CDD" id="cd02440">
    <property type="entry name" value="AdoMet_MTases"/>
    <property type="match status" value="1"/>
</dbReference>
<keyword evidence="2" id="KW-0808">Transferase</keyword>
<protein>
    <submittedName>
        <fullName evidence="6">Class I SAM-dependent rRNA methyltransferase</fullName>
    </submittedName>
</protein>
<proteinExistence type="predicted"/>
<organism evidence="6 7">
    <name type="scientific">Candidatus Vagococcus giribetii</name>
    <dbReference type="NCBI Taxonomy" id="2230876"/>
    <lineage>
        <taxon>Bacteria</taxon>
        <taxon>Bacillati</taxon>
        <taxon>Bacillota</taxon>
        <taxon>Bacilli</taxon>
        <taxon>Lactobacillales</taxon>
        <taxon>Enterococcaceae</taxon>
        <taxon>Vagococcus</taxon>
    </lineage>
</organism>
<dbReference type="RefSeq" id="WP_206967680.1">
    <property type="nucleotide sequence ID" value="NZ_JAFLVX010000028.1"/>
</dbReference>
<keyword evidence="1 6" id="KW-0489">Methyltransferase</keyword>
<dbReference type="Gene3D" id="3.40.50.150">
    <property type="entry name" value="Vaccinia Virus protein VP39"/>
    <property type="match status" value="1"/>
</dbReference>
<dbReference type="EMBL" id="JAFLVX010000028">
    <property type="protein sequence ID" value="MBO0477574.1"/>
    <property type="molecule type" value="Genomic_DNA"/>
</dbReference>
<dbReference type="InterPro" id="IPR019614">
    <property type="entry name" value="SAM-dep_methyl-trfase"/>
</dbReference>
<dbReference type="GO" id="GO:0032259">
    <property type="term" value="P:methylation"/>
    <property type="evidence" value="ECO:0007669"/>
    <property type="project" value="UniProtKB-KW"/>
</dbReference>
<evidence type="ECO:0000313" key="7">
    <source>
        <dbReference type="Proteomes" id="UP000664857"/>
    </source>
</evidence>
<keyword evidence="3" id="KW-0949">S-adenosyl-L-methionine</keyword>
<name>A0ABS3HV26_9ENTE</name>
<dbReference type="Proteomes" id="UP000664857">
    <property type="component" value="Unassembled WGS sequence"/>
</dbReference>
<evidence type="ECO:0000256" key="3">
    <source>
        <dbReference type="ARBA" id="ARBA00022691"/>
    </source>
</evidence>
<dbReference type="Gene3D" id="3.30.750.80">
    <property type="entry name" value="RNA methyltransferase domain (HRMD) like"/>
    <property type="match status" value="1"/>
</dbReference>